<dbReference type="RefSeq" id="WP_208603825.1">
    <property type="nucleotide sequence ID" value="NZ_FMCR01000005.1"/>
</dbReference>
<protein>
    <recommendedName>
        <fullName evidence="2">MmyB-like transcription regulator ligand binding domain-containing protein</fullName>
    </recommendedName>
</protein>
<proteinExistence type="predicted"/>
<feature type="compositionally biased region" description="Basic residues" evidence="1">
    <location>
        <begin position="119"/>
        <end position="138"/>
    </location>
</feature>
<dbReference type="Proteomes" id="UP000198864">
    <property type="component" value="Unassembled WGS sequence"/>
</dbReference>
<evidence type="ECO:0000259" key="2">
    <source>
        <dbReference type="Pfam" id="PF17765"/>
    </source>
</evidence>
<dbReference type="PANTHER" id="PTHR35010">
    <property type="entry name" value="BLL4672 PROTEIN-RELATED"/>
    <property type="match status" value="1"/>
</dbReference>
<dbReference type="EMBL" id="FMCR01000005">
    <property type="protein sequence ID" value="SCF27244.1"/>
    <property type="molecule type" value="Genomic_DNA"/>
</dbReference>
<dbReference type="STRING" id="285676.GA0070561_4853"/>
<feature type="domain" description="MmyB-like transcription regulator ligand binding" evidence="2">
    <location>
        <begin position="2"/>
        <end position="122"/>
    </location>
</feature>
<evidence type="ECO:0000313" key="4">
    <source>
        <dbReference type="Proteomes" id="UP000198864"/>
    </source>
</evidence>
<organism evidence="3 4">
    <name type="scientific">Micromonospora saelicesensis</name>
    <dbReference type="NCBI Taxonomy" id="285676"/>
    <lineage>
        <taxon>Bacteria</taxon>
        <taxon>Bacillati</taxon>
        <taxon>Actinomycetota</taxon>
        <taxon>Actinomycetes</taxon>
        <taxon>Micromonosporales</taxon>
        <taxon>Micromonosporaceae</taxon>
        <taxon>Micromonospora</taxon>
    </lineage>
</organism>
<sequence>MVVDDLATTPAIVMGRRMDILGWYRLAAAMITDFAKVAEKHRNYVRILFTNPAMRTLYADWESVARTAVAQLRMQAAKYPDDPRLAGLVEELSVRDPQFRTWWAARTVASLTTGSKTLIHPHNRRTGSRLGHPRRSQRHGTTARDLDRPTRQPTTTPYGSWPPGPTKPPLRDSISRRANHSVTSTAAPIDVLWPDPRVAHLTASLPRGL</sequence>
<dbReference type="Gene3D" id="3.30.450.180">
    <property type="match status" value="1"/>
</dbReference>
<accession>A0A1C4Z2X4</accession>
<name>A0A1C4Z2X4_9ACTN</name>
<dbReference type="AlphaFoldDB" id="A0A1C4Z2X4"/>
<dbReference type="Pfam" id="PF17765">
    <property type="entry name" value="MLTR_LBD"/>
    <property type="match status" value="1"/>
</dbReference>
<dbReference type="PANTHER" id="PTHR35010:SF2">
    <property type="entry name" value="BLL4672 PROTEIN"/>
    <property type="match status" value="1"/>
</dbReference>
<gene>
    <name evidence="3" type="ORF">GA0070561_4853</name>
</gene>
<reference evidence="3 4" key="1">
    <citation type="submission" date="2016-06" db="EMBL/GenBank/DDBJ databases">
        <authorList>
            <person name="Kjaerup R.B."/>
            <person name="Dalgaard T.S."/>
            <person name="Juul-Madsen H.R."/>
        </authorList>
    </citation>
    <scope>NUCLEOTIDE SEQUENCE [LARGE SCALE GENOMIC DNA]</scope>
    <source>
        <strain evidence="3 4">DSM 44871</strain>
    </source>
</reference>
<feature type="region of interest" description="Disordered" evidence="1">
    <location>
        <begin position="114"/>
        <end position="173"/>
    </location>
</feature>
<evidence type="ECO:0000256" key="1">
    <source>
        <dbReference type="SAM" id="MobiDB-lite"/>
    </source>
</evidence>
<dbReference type="InterPro" id="IPR041413">
    <property type="entry name" value="MLTR_LBD"/>
</dbReference>
<evidence type="ECO:0000313" key="3">
    <source>
        <dbReference type="EMBL" id="SCF27244.1"/>
    </source>
</evidence>